<evidence type="ECO:0000256" key="1">
    <source>
        <dbReference type="ARBA" id="ARBA00001962"/>
    </source>
</evidence>
<proteinExistence type="inferred from homology"/>
<evidence type="ECO:0000256" key="4">
    <source>
        <dbReference type="ARBA" id="ARBA00022737"/>
    </source>
</evidence>
<dbReference type="NCBIfam" id="TIGR01263">
    <property type="entry name" value="4HPPD"/>
    <property type="match status" value="1"/>
</dbReference>
<accession>A0ABM7S2A7</accession>
<evidence type="ECO:0000256" key="5">
    <source>
        <dbReference type="ARBA" id="ARBA00023004"/>
    </source>
</evidence>
<dbReference type="SUPFAM" id="SSF54593">
    <property type="entry name" value="Glyoxalase/Bleomycin resistance protein/Dihydroxybiphenyl dioxygenase"/>
    <property type="match status" value="1"/>
</dbReference>
<dbReference type="InterPro" id="IPR041736">
    <property type="entry name" value="4OHPhenylPyrv_dOase_N"/>
</dbReference>
<dbReference type="InterPro" id="IPR037523">
    <property type="entry name" value="VOC_core"/>
</dbReference>
<evidence type="ECO:0000259" key="6">
    <source>
        <dbReference type="PROSITE" id="PS51819"/>
    </source>
</evidence>
<dbReference type="CDD" id="cd08342">
    <property type="entry name" value="HPPD_N_like"/>
    <property type="match status" value="1"/>
</dbReference>
<dbReference type="EMBL" id="AP024749">
    <property type="protein sequence ID" value="BCY27703.1"/>
    <property type="molecule type" value="Genomic_DNA"/>
</dbReference>
<dbReference type="Gene3D" id="3.10.180.10">
    <property type="entry name" value="2,3-Dihydroxybiphenyl 1,2-Dioxygenase, domain 1"/>
    <property type="match status" value="2"/>
</dbReference>
<comment type="cofactor">
    <cofactor evidence="1">
        <name>Fe cation</name>
        <dbReference type="ChEBI" id="CHEBI:24875"/>
    </cofactor>
</comment>
<organism evidence="7 8">
    <name type="scientific">Flavobacterium okayamense</name>
    <dbReference type="NCBI Taxonomy" id="2830782"/>
    <lineage>
        <taxon>Bacteria</taxon>
        <taxon>Pseudomonadati</taxon>
        <taxon>Bacteroidota</taxon>
        <taxon>Flavobacteriia</taxon>
        <taxon>Flavobacteriales</taxon>
        <taxon>Flavobacteriaceae</taxon>
        <taxon>Flavobacterium</taxon>
    </lineage>
</organism>
<keyword evidence="8" id="KW-1185">Reference proteome</keyword>
<evidence type="ECO:0000313" key="8">
    <source>
        <dbReference type="Proteomes" id="UP000825258"/>
    </source>
</evidence>
<dbReference type="Proteomes" id="UP000825258">
    <property type="component" value="Chromosome"/>
</dbReference>
<evidence type="ECO:0000256" key="3">
    <source>
        <dbReference type="ARBA" id="ARBA00022723"/>
    </source>
</evidence>
<dbReference type="PIRSF" id="PIRSF009283">
    <property type="entry name" value="HPP_dOase"/>
    <property type="match status" value="1"/>
</dbReference>
<feature type="domain" description="VOC" evidence="6">
    <location>
        <begin position="47"/>
        <end position="178"/>
    </location>
</feature>
<feature type="domain" description="VOC" evidence="6">
    <location>
        <begin position="205"/>
        <end position="364"/>
    </location>
</feature>
<dbReference type="InterPro" id="IPR029068">
    <property type="entry name" value="Glyas_Bleomycin-R_OHBP_Dase"/>
</dbReference>
<comment type="similarity">
    <text evidence="2">Belongs to the 4HPPD family.</text>
</comment>
<keyword evidence="7" id="KW-0223">Dioxygenase</keyword>
<dbReference type="PANTHER" id="PTHR11959:SF1">
    <property type="entry name" value="4-HYDROXYPHENYLPYRUVATE DIOXYGENASE"/>
    <property type="match status" value="1"/>
</dbReference>
<protein>
    <submittedName>
        <fullName evidence="7">4-hydroxyphenylpyruvate dioxygenase</fullName>
    </submittedName>
</protein>
<evidence type="ECO:0000256" key="2">
    <source>
        <dbReference type="ARBA" id="ARBA00005877"/>
    </source>
</evidence>
<keyword evidence="4" id="KW-0677">Repeat</keyword>
<dbReference type="Pfam" id="PF14696">
    <property type="entry name" value="Glyoxalase_5"/>
    <property type="match status" value="1"/>
</dbReference>
<dbReference type="InterPro" id="IPR005956">
    <property type="entry name" value="4OHPhenylPyrv_dOase"/>
</dbReference>
<dbReference type="Pfam" id="PF00903">
    <property type="entry name" value="Glyoxalase"/>
    <property type="match status" value="1"/>
</dbReference>
<dbReference type="PROSITE" id="PS51819">
    <property type="entry name" value="VOC"/>
    <property type="match status" value="2"/>
</dbReference>
<reference evidence="7 8" key="1">
    <citation type="submission" date="2021-06" db="EMBL/GenBank/DDBJ databases">
        <title>Whole genome sequences of Flavobacterium sp. KK2020170 and assembly.</title>
        <authorList>
            <person name="Kitahara K."/>
            <person name="Miyoshi S."/>
            <person name="Uesaka K."/>
        </authorList>
    </citation>
    <scope>NUCLEOTIDE SEQUENCE [LARGE SCALE GENOMIC DNA]</scope>
    <source>
        <strain evidence="7 8">KK2020170</strain>
    </source>
</reference>
<sequence length="407" mass="46409">MVRRLITQTQQGIYTKKNKIMSTEIKSVEYGLEKIFEGAQDFLPLLGTDYVEFYVGNAKQAAHFYKTAFGFQSLAYAGLETGVKDRASYVLKQDKIRLVLTTALNSNSPIGEHVKKHGDGVKVIALWVEDACKSYEETTKRGAKSYFEPMVEKDENGEVVRAGIYGAYGETVFVFVERKNYNGIFMPGYNEWKSDYNPEPVGLKFIDHMVGNTGWNRMNEAVKWFEDVMGFVNFLSFDDKQITTEYSALMSKVMSNGNGRIKFPINEPANGKKRSQIEEYLDFYEDEGVQHIAVATDDIIKTVTDMRARGVEFLSTPPQAYYDAIPERLKDHMSKFKEDINELQKLGIMIDADEEGYLLQIFTKPVEDRPTLFFEIIQRMGAKGFGAGNFKALFESIEREQELRGTL</sequence>
<dbReference type="GO" id="GO:0051213">
    <property type="term" value="F:dioxygenase activity"/>
    <property type="evidence" value="ECO:0007669"/>
    <property type="project" value="UniProtKB-KW"/>
</dbReference>
<dbReference type="CDD" id="cd07250">
    <property type="entry name" value="HPPD_C_like"/>
    <property type="match status" value="1"/>
</dbReference>
<keyword evidence="5" id="KW-0408">Iron</keyword>
<dbReference type="InterPro" id="IPR041735">
    <property type="entry name" value="4OHPhenylPyrv_dOase_C"/>
</dbReference>
<name>A0ABM7S2A7_9FLAO</name>
<evidence type="ECO:0000313" key="7">
    <source>
        <dbReference type="EMBL" id="BCY27703.1"/>
    </source>
</evidence>
<dbReference type="PANTHER" id="PTHR11959">
    <property type="entry name" value="4-HYDROXYPHENYLPYRUVATE DIOXYGENASE"/>
    <property type="match status" value="1"/>
</dbReference>
<gene>
    <name evidence="7" type="primary">hppD</name>
    <name evidence="7" type="ORF">KK2020170_05710</name>
</gene>
<dbReference type="InterPro" id="IPR004360">
    <property type="entry name" value="Glyas_Fos-R_dOase_dom"/>
</dbReference>
<keyword evidence="3" id="KW-0479">Metal-binding</keyword>
<keyword evidence="7" id="KW-0560">Oxidoreductase</keyword>